<name>A0A921SWR5_9MICO</name>
<evidence type="ECO:0000313" key="7">
    <source>
        <dbReference type="EMBL" id="HJG91073.1"/>
    </source>
</evidence>
<protein>
    <submittedName>
        <fullName evidence="7">Tryptophan-rich sensory protein</fullName>
    </submittedName>
</protein>
<feature type="transmembrane region" description="Helical" evidence="6">
    <location>
        <begin position="20"/>
        <end position="40"/>
    </location>
</feature>
<organism evidence="7 8">
    <name type="scientific">Brachybacterium massiliense</name>
    <dbReference type="NCBI Taxonomy" id="1755098"/>
    <lineage>
        <taxon>Bacteria</taxon>
        <taxon>Bacillati</taxon>
        <taxon>Actinomycetota</taxon>
        <taxon>Actinomycetes</taxon>
        <taxon>Micrococcales</taxon>
        <taxon>Dermabacteraceae</taxon>
        <taxon>Brachybacterium</taxon>
    </lineage>
</organism>
<gene>
    <name evidence="7" type="ORF">K8V81_05050</name>
</gene>
<evidence type="ECO:0000256" key="4">
    <source>
        <dbReference type="ARBA" id="ARBA00022989"/>
    </source>
</evidence>
<evidence type="ECO:0000256" key="6">
    <source>
        <dbReference type="SAM" id="Phobius"/>
    </source>
</evidence>
<feature type="transmembrane region" description="Helical" evidence="6">
    <location>
        <begin position="237"/>
        <end position="259"/>
    </location>
</feature>
<evidence type="ECO:0000256" key="1">
    <source>
        <dbReference type="ARBA" id="ARBA00004141"/>
    </source>
</evidence>
<keyword evidence="3 6" id="KW-0812">Transmembrane</keyword>
<reference evidence="7" key="2">
    <citation type="submission" date="2021-09" db="EMBL/GenBank/DDBJ databases">
        <authorList>
            <person name="Gilroy R."/>
        </authorList>
    </citation>
    <scope>NUCLEOTIDE SEQUENCE</scope>
    <source>
        <strain evidence="7">ChiGjej5B5-22894</strain>
    </source>
</reference>
<feature type="transmembrane region" description="Helical" evidence="6">
    <location>
        <begin position="212"/>
        <end position="231"/>
    </location>
</feature>
<keyword evidence="5 6" id="KW-0472">Membrane</keyword>
<feature type="transmembrane region" description="Helical" evidence="6">
    <location>
        <begin position="156"/>
        <end position="175"/>
    </location>
</feature>
<feature type="transmembrane region" description="Helical" evidence="6">
    <location>
        <begin position="116"/>
        <end position="135"/>
    </location>
</feature>
<dbReference type="AlphaFoldDB" id="A0A921SWR5"/>
<dbReference type="Pfam" id="PF03073">
    <property type="entry name" value="TspO_MBR"/>
    <property type="match status" value="1"/>
</dbReference>
<feature type="transmembrane region" description="Helical" evidence="6">
    <location>
        <begin position="94"/>
        <end position="110"/>
    </location>
</feature>
<feature type="transmembrane region" description="Helical" evidence="6">
    <location>
        <begin position="60"/>
        <end position="82"/>
    </location>
</feature>
<dbReference type="PANTHER" id="PTHR33802">
    <property type="entry name" value="SI:CH211-161H7.5-RELATED"/>
    <property type="match status" value="1"/>
</dbReference>
<dbReference type="GO" id="GO:0016020">
    <property type="term" value="C:membrane"/>
    <property type="evidence" value="ECO:0007669"/>
    <property type="project" value="UniProtKB-SubCell"/>
</dbReference>
<evidence type="ECO:0000256" key="2">
    <source>
        <dbReference type="ARBA" id="ARBA00007524"/>
    </source>
</evidence>
<keyword evidence="4 6" id="KW-1133">Transmembrane helix</keyword>
<evidence type="ECO:0000256" key="5">
    <source>
        <dbReference type="ARBA" id="ARBA00023136"/>
    </source>
</evidence>
<evidence type="ECO:0000256" key="3">
    <source>
        <dbReference type="ARBA" id="ARBA00022692"/>
    </source>
</evidence>
<comment type="similarity">
    <text evidence="2">Belongs to the TspO/BZRP family.</text>
</comment>
<evidence type="ECO:0000313" key="8">
    <source>
        <dbReference type="Proteomes" id="UP000742460"/>
    </source>
</evidence>
<dbReference type="PANTHER" id="PTHR33802:SF1">
    <property type="entry name" value="XK-RELATED PROTEIN"/>
    <property type="match status" value="1"/>
</dbReference>
<sequence>MTTASLTATSSPRSPLPRRLAVTVSFLLAIAGSAVGVGAFGGQQISEAAGGLLAADATHLAPAGPAFSLWTVIYLGLGAYTLWQWWDRDDERRLAALAIASMLLNAAWILSIQAGAVWLSVPVIAVLLAVLATLFRRLTAIAPRSLVERLAVDGPFGLYLGWVSVATCANIAAALKGAGFTGFGVPALLAVVVLAAVVVVGVGLTLYGRAPVAAPLAMIWGLAWIAVGRATDAPDSSTVAIAATVAAVLIAASAVIQLVRRRSSGSAR</sequence>
<dbReference type="InterPro" id="IPR038330">
    <property type="entry name" value="TspO/MBR-related_sf"/>
</dbReference>
<dbReference type="Proteomes" id="UP000742460">
    <property type="component" value="Unassembled WGS sequence"/>
</dbReference>
<accession>A0A921SWR5</accession>
<dbReference type="Gene3D" id="1.20.1260.100">
    <property type="entry name" value="TspO/MBR protein"/>
    <property type="match status" value="1"/>
</dbReference>
<reference evidence="7" key="1">
    <citation type="journal article" date="2021" name="PeerJ">
        <title>Extensive microbial diversity within the chicken gut microbiome revealed by metagenomics and culture.</title>
        <authorList>
            <person name="Gilroy R."/>
            <person name="Ravi A."/>
            <person name="Getino M."/>
            <person name="Pursley I."/>
            <person name="Horton D.L."/>
            <person name="Alikhan N.F."/>
            <person name="Baker D."/>
            <person name="Gharbi K."/>
            <person name="Hall N."/>
            <person name="Watson M."/>
            <person name="Adriaenssens E.M."/>
            <person name="Foster-Nyarko E."/>
            <person name="Jarju S."/>
            <person name="Secka A."/>
            <person name="Antonio M."/>
            <person name="Oren A."/>
            <person name="Chaudhuri R.R."/>
            <person name="La Ragione R."/>
            <person name="Hildebrand F."/>
            <person name="Pallen M.J."/>
        </authorList>
    </citation>
    <scope>NUCLEOTIDE SEQUENCE</scope>
    <source>
        <strain evidence="7">ChiGjej5B5-22894</strain>
    </source>
</reference>
<comment type="caution">
    <text evidence="7">The sequence shown here is derived from an EMBL/GenBank/DDBJ whole genome shotgun (WGS) entry which is preliminary data.</text>
</comment>
<comment type="subcellular location">
    <subcellularLocation>
        <location evidence="1">Membrane</location>
        <topology evidence="1">Multi-pass membrane protein</topology>
    </subcellularLocation>
</comment>
<dbReference type="EMBL" id="DYUE01000128">
    <property type="protein sequence ID" value="HJG91073.1"/>
    <property type="molecule type" value="Genomic_DNA"/>
</dbReference>
<feature type="transmembrane region" description="Helical" evidence="6">
    <location>
        <begin position="187"/>
        <end position="207"/>
    </location>
</feature>
<proteinExistence type="inferred from homology"/>
<dbReference type="InterPro" id="IPR004307">
    <property type="entry name" value="TspO_MBR"/>
</dbReference>